<dbReference type="InterPro" id="IPR057989">
    <property type="entry name" value="TPR_RPAP1/MINIYO-like"/>
</dbReference>
<sequence>MVFGCMKVFMLEHGQQENNSAEEVFRDGVVGQFMTELLSPFTSAASPSSLSLPPPPPGPDDGLDVVATRFLSASTPFYQYYTDFVGLYDAISFAHPLFASLLLPPTSMRYLVDYRKYLWADYNHVLRTVRTSIGAVVAGSVGEYLWPAETDADVTGAYLRALVRGPLEGFVRLGATGETASKLLMGVVDQGNLDVIREVVLYRQVREGTALIPPACFEQSGDWKAFRFANTSTQ</sequence>
<dbReference type="AlphaFoldDB" id="A0A1C7M3J0"/>
<dbReference type="Proteomes" id="UP000092993">
    <property type="component" value="Unassembled WGS sequence"/>
</dbReference>
<evidence type="ECO:0000313" key="2">
    <source>
        <dbReference type="EMBL" id="OBZ71481.1"/>
    </source>
</evidence>
<organism evidence="2 3">
    <name type="scientific">Grifola frondosa</name>
    <name type="common">Maitake</name>
    <name type="synonym">Polyporus frondosus</name>
    <dbReference type="NCBI Taxonomy" id="5627"/>
    <lineage>
        <taxon>Eukaryota</taxon>
        <taxon>Fungi</taxon>
        <taxon>Dikarya</taxon>
        <taxon>Basidiomycota</taxon>
        <taxon>Agaricomycotina</taxon>
        <taxon>Agaricomycetes</taxon>
        <taxon>Polyporales</taxon>
        <taxon>Grifolaceae</taxon>
        <taxon>Grifola</taxon>
    </lineage>
</organism>
<gene>
    <name evidence="2" type="ORF">A0H81_08495</name>
</gene>
<evidence type="ECO:0000259" key="1">
    <source>
        <dbReference type="Pfam" id="PF25766"/>
    </source>
</evidence>
<dbReference type="PANTHER" id="PTHR21483:SF18">
    <property type="entry name" value="RNA POLYMERASE II-ASSOCIATED PROTEIN 1"/>
    <property type="match status" value="1"/>
</dbReference>
<accession>A0A1C7M3J0</accession>
<dbReference type="OMA" id="CEMEAVR"/>
<dbReference type="Pfam" id="PF25766">
    <property type="entry name" value="TPR_RPAP1"/>
    <property type="match status" value="1"/>
</dbReference>
<keyword evidence="3" id="KW-1185">Reference proteome</keyword>
<dbReference type="GO" id="GO:0006366">
    <property type="term" value="P:transcription by RNA polymerase II"/>
    <property type="evidence" value="ECO:0007669"/>
    <property type="project" value="InterPro"/>
</dbReference>
<reference evidence="2 3" key="1">
    <citation type="submission" date="2016-03" db="EMBL/GenBank/DDBJ databases">
        <title>Whole genome sequencing of Grifola frondosa 9006-11.</title>
        <authorList>
            <person name="Min B."/>
            <person name="Park H."/>
            <person name="Kim J.-G."/>
            <person name="Cho H."/>
            <person name="Oh Y.-L."/>
            <person name="Kong W.-S."/>
            <person name="Choi I.-G."/>
        </authorList>
    </citation>
    <scope>NUCLEOTIDE SEQUENCE [LARGE SCALE GENOMIC DNA]</scope>
    <source>
        <strain evidence="2 3">9006-11</strain>
    </source>
</reference>
<dbReference type="InterPro" id="IPR039913">
    <property type="entry name" value="RPAP1/Rba50"/>
</dbReference>
<name>A0A1C7M3J0_GRIFR</name>
<dbReference type="PANTHER" id="PTHR21483">
    <property type="entry name" value="RNA POLYMERASE II-ASSOCIATED PROTEIN 1"/>
    <property type="match status" value="1"/>
</dbReference>
<protein>
    <recommendedName>
        <fullName evidence="1">RPAP1/MINIYO-like TPR repeats domain-containing protein</fullName>
    </recommendedName>
</protein>
<dbReference type="OrthoDB" id="348201at2759"/>
<dbReference type="EMBL" id="LUGG01000011">
    <property type="protein sequence ID" value="OBZ71481.1"/>
    <property type="molecule type" value="Genomic_DNA"/>
</dbReference>
<feature type="domain" description="RPAP1/MINIYO-like TPR repeats" evidence="1">
    <location>
        <begin position="73"/>
        <end position="167"/>
    </location>
</feature>
<proteinExistence type="predicted"/>
<evidence type="ECO:0000313" key="3">
    <source>
        <dbReference type="Proteomes" id="UP000092993"/>
    </source>
</evidence>
<comment type="caution">
    <text evidence="2">The sequence shown here is derived from an EMBL/GenBank/DDBJ whole genome shotgun (WGS) entry which is preliminary data.</text>
</comment>